<keyword evidence="3" id="KW-0156">Chromatin regulator</keyword>
<protein>
    <recommendedName>
        <fullName evidence="10">Chromatin modification-related protein EAF7</fullName>
    </recommendedName>
</protein>
<evidence type="ECO:0000256" key="6">
    <source>
        <dbReference type="ARBA" id="ARBA00023242"/>
    </source>
</evidence>
<feature type="compositionally biased region" description="Acidic residues" evidence="7">
    <location>
        <begin position="196"/>
        <end position="207"/>
    </location>
</feature>
<evidence type="ECO:0000256" key="7">
    <source>
        <dbReference type="SAM" id="MobiDB-lite"/>
    </source>
</evidence>
<evidence type="ECO:0000256" key="5">
    <source>
        <dbReference type="ARBA" id="ARBA00023163"/>
    </source>
</evidence>
<feature type="compositionally biased region" description="Acidic residues" evidence="7">
    <location>
        <begin position="172"/>
        <end position="181"/>
    </location>
</feature>
<evidence type="ECO:0000313" key="8">
    <source>
        <dbReference type="EMBL" id="KAJ4465101.1"/>
    </source>
</evidence>
<dbReference type="EMBL" id="JANVFT010000131">
    <property type="protein sequence ID" value="KAJ4465101.1"/>
    <property type="molecule type" value="Genomic_DNA"/>
</dbReference>
<keyword evidence="9" id="KW-1185">Reference proteome</keyword>
<evidence type="ECO:0000256" key="2">
    <source>
        <dbReference type="ARBA" id="ARBA00007117"/>
    </source>
</evidence>
<feature type="compositionally biased region" description="Basic residues" evidence="7">
    <location>
        <begin position="148"/>
        <end position="158"/>
    </location>
</feature>
<evidence type="ECO:0000313" key="9">
    <source>
        <dbReference type="Proteomes" id="UP001150217"/>
    </source>
</evidence>
<keyword evidence="6" id="KW-0539">Nucleus</keyword>
<evidence type="ECO:0008006" key="10">
    <source>
        <dbReference type="Google" id="ProtNLM"/>
    </source>
</evidence>
<organism evidence="8 9">
    <name type="scientific">Lentinula lateritia</name>
    <dbReference type="NCBI Taxonomy" id="40482"/>
    <lineage>
        <taxon>Eukaryota</taxon>
        <taxon>Fungi</taxon>
        <taxon>Dikarya</taxon>
        <taxon>Basidiomycota</taxon>
        <taxon>Agaricomycotina</taxon>
        <taxon>Agaricomycetes</taxon>
        <taxon>Agaricomycetidae</taxon>
        <taxon>Agaricales</taxon>
        <taxon>Marasmiineae</taxon>
        <taxon>Omphalotaceae</taxon>
        <taxon>Lentinula</taxon>
    </lineage>
</organism>
<feature type="region of interest" description="Disordered" evidence="7">
    <location>
        <begin position="123"/>
        <end position="252"/>
    </location>
</feature>
<reference evidence="8" key="1">
    <citation type="submission" date="2022-08" db="EMBL/GenBank/DDBJ databases">
        <title>A Global Phylogenomic Analysis of the Shiitake Genus Lentinula.</title>
        <authorList>
            <consortium name="DOE Joint Genome Institute"/>
            <person name="Sierra-Patev S."/>
            <person name="Min B."/>
            <person name="Naranjo-Ortiz M."/>
            <person name="Looney B."/>
            <person name="Konkel Z."/>
            <person name="Slot J.C."/>
            <person name="Sakamoto Y."/>
            <person name="Steenwyk J.L."/>
            <person name="Rokas A."/>
            <person name="Carro J."/>
            <person name="Camarero S."/>
            <person name="Ferreira P."/>
            <person name="Molpeceres G."/>
            <person name="Ruiz-Duenas F.J."/>
            <person name="Serrano A."/>
            <person name="Henrissat B."/>
            <person name="Drula E."/>
            <person name="Hughes K.W."/>
            <person name="Mata J.L."/>
            <person name="Ishikawa N.K."/>
            <person name="Vargas-Isla R."/>
            <person name="Ushijima S."/>
            <person name="Smith C.A."/>
            <person name="Ahrendt S."/>
            <person name="Andreopoulos W."/>
            <person name="He G."/>
            <person name="Labutti K."/>
            <person name="Lipzen A."/>
            <person name="Ng V."/>
            <person name="Riley R."/>
            <person name="Sandor L."/>
            <person name="Barry K."/>
            <person name="Martinez A.T."/>
            <person name="Xiao Y."/>
            <person name="Gibbons J.G."/>
            <person name="Terashima K."/>
            <person name="Grigoriev I.V."/>
            <person name="Hibbett D.S."/>
        </authorList>
    </citation>
    <scope>NUCLEOTIDE SEQUENCE</scope>
    <source>
        <strain evidence="8">RHP3577 ss4</strain>
    </source>
</reference>
<dbReference type="Pfam" id="PF07904">
    <property type="entry name" value="Eaf7"/>
    <property type="match status" value="1"/>
</dbReference>
<dbReference type="Proteomes" id="UP001150217">
    <property type="component" value="Unassembled WGS sequence"/>
</dbReference>
<proteinExistence type="inferred from homology"/>
<feature type="compositionally biased region" description="Low complexity" evidence="7">
    <location>
        <begin position="135"/>
        <end position="144"/>
    </location>
</feature>
<dbReference type="InterPro" id="IPR012423">
    <property type="entry name" value="Eaf7/MRGBP"/>
</dbReference>
<evidence type="ECO:0000256" key="3">
    <source>
        <dbReference type="ARBA" id="ARBA00022853"/>
    </source>
</evidence>
<dbReference type="PANTHER" id="PTHR13581">
    <property type="entry name" value="MRG-BINDING PROTEIN"/>
    <property type="match status" value="1"/>
</dbReference>
<accession>A0ABQ8UZG4</accession>
<name>A0ABQ8UZG4_9AGAR</name>
<sequence>MAGSSAETPAFLNTIEGEISFFRSIMHARPVGIHRHFHVLTMRSSIHKDTGHWVPVDELWQKLRSCYNIDALDAIELEYEIALSNKISLQSPSIDGQNIKPPYIRGEFALPSEPSLDPLISTRRVNPIASPPSSPETAATSPAALKVKLSRSRKKNGKSKASMAGLVGGESDSSDLTDSGEEGQAPSVVTATDGGETVDGEADDDIEIRDATPDTAAVRTGRRKSTTKKAATTRVRPSTTGSSTRPAKKRKR</sequence>
<evidence type="ECO:0000256" key="1">
    <source>
        <dbReference type="ARBA" id="ARBA00004123"/>
    </source>
</evidence>
<comment type="similarity">
    <text evidence="2">Belongs to the EAF7 family.</text>
</comment>
<keyword evidence="5" id="KW-0804">Transcription</keyword>
<comment type="caution">
    <text evidence="8">The sequence shown here is derived from an EMBL/GenBank/DDBJ whole genome shotgun (WGS) entry which is preliminary data.</text>
</comment>
<dbReference type="PANTHER" id="PTHR13581:SF5">
    <property type="entry name" value="MRG_MORF4L-BINDING PROTEIN"/>
    <property type="match status" value="1"/>
</dbReference>
<gene>
    <name evidence="8" type="ORF">C8R41DRAFT_926708</name>
</gene>
<comment type="subcellular location">
    <subcellularLocation>
        <location evidence="1">Nucleus</location>
    </subcellularLocation>
</comment>
<keyword evidence="4" id="KW-0805">Transcription regulation</keyword>
<evidence type="ECO:0000256" key="4">
    <source>
        <dbReference type="ARBA" id="ARBA00023015"/>
    </source>
</evidence>